<protein>
    <submittedName>
        <fullName evidence="2">Uncharacterized protein</fullName>
    </submittedName>
</protein>
<reference evidence="2 3" key="1">
    <citation type="submission" date="2019-01" db="EMBL/GenBank/DDBJ databases">
        <authorList>
            <person name="Ferrante I. M."/>
        </authorList>
    </citation>
    <scope>NUCLEOTIDE SEQUENCE [LARGE SCALE GENOMIC DNA]</scope>
    <source>
        <strain evidence="2 3">B856</strain>
    </source>
</reference>
<evidence type="ECO:0000313" key="3">
    <source>
        <dbReference type="Proteomes" id="UP000291116"/>
    </source>
</evidence>
<feature type="compositionally biased region" description="Basic residues" evidence="1">
    <location>
        <begin position="162"/>
        <end position="178"/>
    </location>
</feature>
<evidence type="ECO:0000256" key="1">
    <source>
        <dbReference type="SAM" id="MobiDB-lite"/>
    </source>
</evidence>
<proteinExistence type="predicted"/>
<dbReference type="AlphaFoldDB" id="A0A448ZS06"/>
<gene>
    <name evidence="2" type="ORF">PSNMU_V1.4_AUG-EV-PASAV3_0119530</name>
</gene>
<dbReference type="EMBL" id="CAACVS010000669">
    <property type="protein sequence ID" value="VEU44818.1"/>
    <property type="molecule type" value="Genomic_DNA"/>
</dbReference>
<accession>A0A448ZS06</accession>
<sequence>MMTNSSIRTRSRSNIFVNSFTWNNKRIIRSENAMKNYKRHDGKIHRKHRLQSIPSMEGLVLRTAKVDISTNECDENKAPGGGLINQDEKDVFFLASPSSLLIPPCNPTRSLPELPYKRQQRSQFQYEDKVYIPKFDPSLLQFPILPSPPPSPSKSRAAGSKYSKKKQVGKRYSAPKHNKPWDPSHIPIPSGIRLLPKTRFVLPRDNC</sequence>
<name>A0A448ZS06_9STRA</name>
<organism evidence="2 3">
    <name type="scientific">Pseudo-nitzschia multistriata</name>
    <dbReference type="NCBI Taxonomy" id="183589"/>
    <lineage>
        <taxon>Eukaryota</taxon>
        <taxon>Sar</taxon>
        <taxon>Stramenopiles</taxon>
        <taxon>Ochrophyta</taxon>
        <taxon>Bacillariophyta</taxon>
        <taxon>Bacillariophyceae</taxon>
        <taxon>Bacillariophycidae</taxon>
        <taxon>Bacillariales</taxon>
        <taxon>Bacillariaceae</taxon>
        <taxon>Pseudo-nitzschia</taxon>
    </lineage>
</organism>
<keyword evidence="3" id="KW-1185">Reference proteome</keyword>
<dbReference type="Proteomes" id="UP000291116">
    <property type="component" value="Unassembled WGS sequence"/>
</dbReference>
<evidence type="ECO:0000313" key="2">
    <source>
        <dbReference type="EMBL" id="VEU44818.1"/>
    </source>
</evidence>
<feature type="region of interest" description="Disordered" evidence="1">
    <location>
        <begin position="143"/>
        <end position="185"/>
    </location>
</feature>